<feature type="transmembrane region" description="Helical" evidence="1">
    <location>
        <begin position="14"/>
        <end position="35"/>
    </location>
</feature>
<dbReference type="AlphaFoldDB" id="A5Z8B8"/>
<organism evidence="2 3">
    <name type="scientific">Eubacterium ventriosum ATCC 27560</name>
    <dbReference type="NCBI Taxonomy" id="411463"/>
    <lineage>
        <taxon>Bacteria</taxon>
        <taxon>Bacillati</taxon>
        <taxon>Bacillota</taxon>
        <taxon>Clostridia</taxon>
        <taxon>Eubacteriales</taxon>
        <taxon>Eubacteriaceae</taxon>
        <taxon>Eubacterium</taxon>
    </lineage>
</organism>
<evidence type="ECO:0000256" key="1">
    <source>
        <dbReference type="SAM" id="Phobius"/>
    </source>
</evidence>
<sequence length="116" mass="12493">MLVVLLLVVPVEPVVFVFVFVFVFVSVLFVPVLAADFASNENPVHLTVVEYVGSPSFNEAAPPDAYEYLFVASLSIPFLSPNSPPIPNVSVSESAAALNVSFTDTDLPFLILTHLP</sequence>
<dbReference type="Proteomes" id="UP000006000">
    <property type="component" value="Unassembled WGS sequence"/>
</dbReference>
<evidence type="ECO:0000313" key="2">
    <source>
        <dbReference type="EMBL" id="EDM50640.1"/>
    </source>
</evidence>
<name>A5Z8B8_9FIRM</name>
<dbReference type="HOGENOM" id="CLU_2093173_0_0_9"/>
<reference evidence="2 3" key="1">
    <citation type="submission" date="2007-03" db="EMBL/GenBank/DDBJ databases">
        <authorList>
            <person name="Fulton L."/>
            <person name="Clifton S."/>
            <person name="Fulton B."/>
            <person name="Xu J."/>
            <person name="Minx P."/>
            <person name="Pepin K.H."/>
            <person name="Johnson M."/>
            <person name="Thiruvilangam P."/>
            <person name="Bhonagiri V."/>
            <person name="Nash W.E."/>
            <person name="Mardis E.R."/>
            <person name="Wilson R.K."/>
        </authorList>
    </citation>
    <scope>NUCLEOTIDE SEQUENCE [LARGE SCALE GENOMIC DNA]</scope>
    <source>
        <strain evidence="2 3">ATCC 27560</strain>
    </source>
</reference>
<keyword evidence="1" id="KW-0812">Transmembrane</keyword>
<keyword evidence="1" id="KW-0472">Membrane</keyword>
<evidence type="ECO:0000313" key="3">
    <source>
        <dbReference type="Proteomes" id="UP000006000"/>
    </source>
</evidence>
<protein>
    <submittedName>
        <fullName evidence="2">Uncharacterized protein</fullName>
    </submittedName>
</protein>
<comment type="caution">
    <text evidence="2">The sequence shown here is derived from an EMBL/GenBank/DDBJ whole genome shotgun (WGS) entry which is preliminary data.</text>
</comment>
<proteinExistence type="predicted"/>
<accession>A5Z8B8</accession>
<keyword evidence="1" id="KW-1133">Transmembrane helix</keyword>
<reference evidence="2 3" key="2">
    <citation type="submission" date="2007-04" db="EMBL/GenBank/DDBJ databases">
        <title>Draft genome sequence of Eubacterium ventriosum (ATCC 27560).</title>
        <authorList>
            <person name="Sudarsanam P."/>
            <person name="Ley R."/>
            <person name="Guruge J."/>
            <person name="Turnbaugh P.J."/>
            <person name="Mahowald M."/>
            <person name="Liep D."/>
            <person name="Gordon J."/>
        </authorList>
    </citation>
    <scope>NUCLEOTIDE SEQUENCE [LARGE SCALE GENOMIC DNA]</scope>
    <source>
        <strain evidence="2 3">ATCC 27560</strain>
    </source>
</reference>
<dbReference type="EMBL" id="AAVL02000036">
    <property type="protein sequence ID" value="EDM50640.1"/>
    <property type="molecule type" value="Genomic_DNA"/>
</dbReference>
<gene>
    <name evidence="2" type="ORF">EUBVEN_01958</name>
</gene>